<dbReference type="PANTHER" id="PTHR32322:SF2">
    <property type="entry name" value="EAMA DOMAIN-CONTAINING PROTEIN"/>
    <property type="match status" value="1"/>
</dbReference>
<evidence type="ECO:0000313" key="8">
    <source>
        <dbReference type="EMBL" id="MFC0587827.1"/>
    </source>
</evidence>
<feature type="transmembrane region" description="Helical" evidence="6">
    <location>
        <begin position="90"/>
        <end position="110"/>
    </location>
</feature>
<proteinExistence type="inferred from homology"/>
<dbReference type="InterPro" id="IPR050638">
    <property type="entry name" value="AA-Vitamin_Transporters"/>
</dbReference>
<evidence type="ECO:0000313" key="9">
    <source>
        <dbReference type="Proteomes" id="UP001589943"/>
    </source>
</evidence>
<evidence type="ECO:0000256" key="1">
    <source>
        <dbReference type="ARBA" id="ARBA00004141"/>
    </source>
</evidence>
<evidence type="ECO:0000256" key="4">
    <source>
        <dbReference type="ARBA" id="ARBA00022989"/>
    </source>
</evidence>
<feature type="domain" description="EamA" evidence="7">
    <location>
        <begin position="142"/>
        <end position="278"/>
    </location>
</feature>
<evidence type="ECO:0000259" key="7">
    <source>
        <dbReference type="Pfam" id="PF00892"/>
    </source>
</evidence>
<feature type="transmembrane region" description="Helical" evidence="6">
    <location>
        <begin position="33"/>
        <end position="54"/>
    </location>
</feature>
<feature type="transmembrane region" description="Helical" evidence="6">
    <location>
        <begin position="61"/>
        <end position="84"/>
    </location>
</feature>
<feature type="transmembrane region" description="Helical" evidence="6">
    <location>
        <begin position="171"/>
        <end position="190"/>
    </location>
</feature>
<organism evidence="8 9">
    <name type="scientific">Novosphingobium aquiterrae</name>
    <dbReference type="NCBI Taxonomy" id="624388"/>
    <lineage>
        <taxon>Bacteria</taxon>
        <taxon>Pseudomonadati</taxon>
        <taxon>Pseudomonadota</taxon>
        <taxon>Alphaproteobacteria</taxon>
        <taxon>Sphingomonadales</taxon>
        <taxon>Sphingomonadaceae</taxon>
        <taxon>Novosphingobium</taxon>
    </lineage>
</organism>
<evidence type="ECO:0000256" key="5">
    <source>
        <dbReference type="ARBA" id="ARBA00023136"/>
    </source>
</evidence>
<comment type="subcellular location">
    <subcellularLocation>
        <location evidence="1">Membrane</location>
        <topology evidence="1">Multi-pass membrane protein</topology>
    </subcellularLocation>
</comment>
<name>A0ABV6PDC2_9SPHN</name>
<keyword evidence="5 6" id="KW-0472">Membrane</keyword>
<reference evidence="8 9" key="1">
    <citation type="submission" date="2024-09" db="EMBL/GenBank/DDBJ databases">
        <authorList>
            <person name="Sun Q."/>
            <person name="Mori K."/>
        </authorList>
    </citation>
    <scope>NUCLEOTIDE SEQUENCE [LARGE SCALE GENOMIC DNA]</scope>
    <source>
        <strain evidence="8 9">NCAIM B.02537</strain>
    </source>
</reference>
<accession>A0ABV6PDC2</accession>
<keyword evidence="4 6" id="KW-1133">Transmembrane helix</keyword>
<feature type="transmembrane region" description="Helical" evidence="6">
    <location>
        <begin position="117"/>
        <end position="133"/>
    </location>
</feature>
<evidence type="ECO:0000256" key="2">
    <source>
        <dbReference type="ARBA" id="ARBA00007362"/>
    </source>
</evidence>
<dbReference type="Gene3D" id="1.10.3730.20">
    <property type="match status" value="1"/>
</dbReference>
<feature type="transmembrane region" description="Helical" evidence="6">
    <location>
        <begin position="139"/>
        <end position="159"/>
    </location>
</feature>
<dbReference type="InterPro" id="IPR037185">
    <property type="entry name" value="EmrE-like"/>
</dbReference>
<dbReference type="Proteomes" id="UP001589943">
    <property type="component" value="Unassembled WGS sequence"/>
</dbReference>
<dbReference type="SUPFAM" id="SSF103481">
    <property type="entry name" value="Multidrug resistance efflux transporter EmrE"/>
    <property type="match status" value="2"/>
</dbReference>
<sequence length="293" mass="31289">MKPRHLALMVLICLIWATNNVMSKLIVGTLHVPPLFFTALRFGIVALATLPWLLPMPRPAWRLLLIGLFMGGGSFGLMFIALTWVSPSEAAVVVQISVPITALLSIVMLGERIRWRRGLGITLALIGVLLVVYQPGLHISAGMAFLLASAVCGSFGAVMMKQMGDIAPLRFQAWVGVTGLVVLAPASLLFEPGAFAATRDAGWVIVACALYAALVTSVFAHTAYYFLIGRYEANLVAPLTLLTPLITIGLGVWITGDHIDAKMIVGSAIALTGVLIIALRSRSAPLVQAQEHT</sequence>
<dbReference type="RefSeq" id="WP_379479351.1">
    <property type="nucleotide sequence ID" value="NZ_JBHLTL010000001.1"/>
</dbReference>
<dbReference type="InterPro" id="IPR000620">
    <property type="entry name" value="EamA_dom"/>
</dbReference>
<protein>
    <submittedName>
        <fullName evidence="8">DMT family transporter</fullName>
    </submittedName>
</protein>
<dbReference type="EMBL" id="JBHLTL010000001">
    <property type="protein sequence ID" value="MFC0587827.1"/>
    <property type="molecule type" value="Genomic_DNA"/>
</dbReference>
<feature type="domain" description="EamA" evidence="7">
    <location>
        <begin position="7"/>
        <end position="132"/>
    </location>
</feature>
<keyword evidence="9" id="KW-1185">Reference proteome</keyword>
<gene>
    <name evidence="8" type="ORF">ACFFF7_00205</name>
</gene>
<evidence type="ECO:0000256" key="6">
    <source>
        <dbReference type="SAM" id="Phobius"/>
    </source>
</evidence>
<comment type="similarity">
    <text evidence="2">Belongs to the EamA transporter family.</text>
</comment>
<feature type="transmembrane region" description="Helical" evidence="6">
    <location>
        <begin position="235"/>
        <end position="255"/>
    </location>
</feature>
<dbReference type="PANTHER" id="PTHR32322">
    <property type="entry name" value="INNER MEMBRANE TRANSPORTER"/>
    <property type="match status" value="1"/>
</dbReference>
<dbReference type="Pfam" id="PF00892">
    <property type="entry name" value="EamA"/>
    <property type="match status" value="2"/>
</dbReference>
<feature type="transmembrane region" description="Helical" evidence="6">
    <location>
        <begin position="202"/>
        <end position="228"/>
    </location>
</feature>
<comment type="caution">
    <text evidence="8">The sequence shown here is derived from an EMBL/GenBank/DDBJ whole genome shotgun (WGS) entry which is preliminary data.</text>
</comment>
<keyword evidence="3 6" id="KW-0812">Transmembrane</keyword>
<feature type="transmembrane region" description="Helical" evidence="6">
    <location>
        <begin position="261"/>
        <end position="279"/>
    </location>
</feature>
<evidence type="ECO:0000256" key="3">
    <source>
        <dbReference type="ARBA" id="ARBA00022692"/>
    </source>
</evidence>